<organism evidence="9 10">
    <name type="scientific">Paroceanicella profunda</name>
    <dbReference type="NCBI Taxonomy" id="2579971"/>
    <lineage>
        <taxon>Bacteria</taxon>
        <taxon>Pseudomonadati</taxon>
        <taxon>Pseudomonadota</taxon>
        <taxon>Alphaproteobacteria</taxon>
        <taxon>Rhodobacterales</taxon>
        <taxon>Paracoccaceae</taxon>
        <taxon>Paroceanicella</taxon>
    </lineage>
</organism>
<dbReference type="FunFam" id="3.40.30.10:FF:000018">
    <property type="entry name" value="Glutaredoxin"/>
    <property type="match status" value="1"/>
</dbReference>
<evidence type="ECO:0000256" key="1">
    <source>
        <dbReference type="ARBA" id="ARBA00002549"/>
    </source>
</evidence>
<evidence type="ECO:0000256" key="7">
    <source>
        <dbReference type="RuleBase" id="RU364065"/>
    </source>
</evidence>
<dbReference type="GO" id="GO:0034599">
    <property type="term" value="P:cellular response to oxidative stress"/>
    <property type="evidence" value="ECO:0007669"/>
    <property type="project" value="TreeGrafter"/>
</dbReference>
<evidence type="ECO:0000313" key="10">
    <source>
        <dbReference type="Proteomes" id="UP000305888"/>
    </source>
</evidence>
<comment type="function">
    <text evidence="1 7">Has a glutathione-disulfide oxidoreductase activity in the presence of NADPH and glutathione reductase. Reduces low molecular weight disulfides and proteins.</text>
</comment>
<feature type="domain" description="Glutaredoxin" evidence="8">
    <location>
        <begin position="4"/>
        <end position="64"/>
    </location>
</feature>
<dbReference type="KEGG" id="ppru:FDP22_09750"/>
<keyword evidence="6 7" id="KW-0676">Redox-active center</keyword>
<keyword evidence="3 7" id="KW-0813">Transport</keyword>
<name>A0A5B8FWU7_9RHOB</name>
<evidence type="ECO:0000313" key="9">
    <source>
        <dbReference type="EMBL" id="QDL92034.1"/>
    </source>
</evidence>
<evidence type="ECO:0000259" key="8">
    <source>
        <dbReference type="Pfam" id="PF00462"/>
    </source>
</evidence>
<sequence length="85" mass="9306">MKQVEIYTTPTCGYCRMAKNLLSQKGVAFIEYDVAADPTLRPKMVARAAGSRTVPQIFIDDTHIGGCDDLYALERTGKLDPILAA</sequence>
<keyword evidence="7" id="KW-0963">Cytoplasm</keyword>
<dbReference type="GO" id="GO:0015038">
    <property type="term" value="F:glutathione disulfide oxidoreductase activity"/>
    <property type="evidence" value="ECO:0007669"/>
    <property type="project" value="UniProtKB-UniRule"/>
</dbReference>
<dbReference type="AlphaFoldDB" id="A0A5B8FWU7"/>
<keyword evidence="5" id="KW-1015">Disulfide bond</keyword>
<dbReference type="GO" id="GO:0045454">
    <property type="term" value="P:cell redox homeostasis"/>
    <property type="evidence" value="ECO:0007669"/>
    <property type="project" value="InterPro"/>
</dbReference>
<keyword evidence="4 7" id="KW-0249">Electron transport</keyword>
<dbReference type="PANTHER" id="PTHR45694:SF18">
    <property type="entry name" value="GLUTAREDOXIN-1-RELATED"/>
    <property type="match status" value="1"/>
</dbReference>
<dbReference type="InterPro" id="IPR014025">
    <property type="entry name" value="Glutaredoxin_subgr"/>
</dbReference>
<proteinExistence type="inferred from homology"/>
<dbReference type="RefSeq" id="WP_138571916.1">
    <property type="nucleotide sequence ID" value="NZ_CP040818.1"/>
</dbReference>
<dbReference type="CDD" id="cd03418">
    <property type="entry name" value="GRX_GRXb_1_3_like"/>
    <property type="match status" value="1"/>
</dbReference>
<keyword evidence="10" id="KW-1185">Reference proteome</keyword>
<gene>
    <name evidence="9" type="primary">grxC</name>
    <name evidence="9" type="ORF">FDP22_09750</name>
</gene>
<dbReference type="EMBL" id="CP040818">
    <property type="protein sequence ID" value="QDL92034.1"/>
    <property type="molecule type" value="Genomic_DNA"/>
</dbReference>
<reference evidence="9 10" key="1">
    <citation type="submission" date="2019-06" db="EMBL/GenBank/DDBJ databases">
        <title>Genome sequence of Rhodobacteraceae bacterium D4M1.</title>
        <authorList>
            <person name="Cao J."/>
        </authorList>
    </citation>
    <scope>NUCLEOTIDE SEQUENCE [LARGE SCALE GENOMIC DNA]</scope>
    <source>
        <strain evidence="9 10">D4M1</strain>
    </source>
</reference>
<evidence type="ECO:0000256" key="4">
    <source>
        <dbReference type="ARBA" id="ARBA00022982"/>
    </source>
</evidence>
<evidence type="ECO:0000256" key="5">
    <source>
        <dbReference type="ARBA" id="ARBA00023157"/>
    </source>
</evidence>
<dbReference type="PANTHER" id="PTHR45694">
    <property type="entry name" value="GLUTAREDOXIN 2"/>
    <property type="match status" value="1"/>
</dbReference>
<evidence type="ECO:0000256" key="6">
    <source>
        <dbReference type="ARBA" id="ARBA00023284"/>
    </source>
</evidence>
<protein>
    <recommendedName>
        <fullName evidence="7">Glutaredoxin</fullName>
    </recommendedName>
</protein>
<dbReference type="NCBIfam" id="TIGR02181">
    <property type="entry name" value="GRX_bact"/>
    <property type="match status" value="1"/>
</dbReference>
<dbReference type="GO" id="GO:0005737">
    <property type="term" value="C:cytoplasm"/>
    <property type="evidence" value="ECO:0007669"/>
    <property type="project" value="TreeGrafter"/>
</dbReference>
<accession>A0A5B8FWU7</accession>
<dbReference type="Pfam" id="PF00462">
    <property type="entry name" value="Glutaredoxin"/>
    <property type="match status" value="1"/>
</dbReference>
<evidence type="ECO:0000256" key="3">
    <source>
        <dbReference type="ARBA" id="ARBA00022448"/>
    </source>
</evidence>
<evidence type="ECO:0000256" key="2">
    <source>
        <dbReference type="ARBA" id="ARBA00007787"/>
    </source>
</evidence>
<dbReference type="PRINTS" id="PR00160">
    <property type="entry name" value="GLUTAREDOXIN"/>
</dbReference>
<dbReference type="InterPro" id="IPR011900">
    <property type="entry name" value="GRX_bact"/>
</dbReference>
<dbReference type="InterPro" id="IPR002109">
    <property type="entry name" value="Glutaredoxin"/>
</dbReference>
<comment type="similarity">
    <text evidence="2 7">Belongs to the glutaredoxin family.</text>
</comment>
<dbReference type="SUPFAM" id="SSF52833">
    <property type="entry name" value="Thioredoxin-like"/>
    <property type="match status" value="1"/>
</dbReference>
<dbReference type="InterPro" id="IPR036249">
    <property type="entry name" value="Thioredoxin-like_sf"/>
</dbReference>
<dbReference type="OrthoDB" id="9814618at2"/>
<dbReference type="PROSITE" id="PS51354">
    <property type="entry name" value="GLUTAREDOXIN_2"/>
    <property type="match status" value="1"/>
</dbReference>
<dbReference type="Proteomes" id="UP000305888">
    <property type="component" value="Chromosome"/>
</dbReference>
<dbReference type="Gene3D" id="3.40.30.10">
    <property type="entry name" value="Glutaredoxin"/>
    <property type="match status" value="1"/>
</dbReference>